<dbReference type="eggNOG" id="COG0800">
    <property type="taxonomic scope" value="Bacteria"/>
</dbReference>
<dbReference type="PROSITE" id="PS00159">
    <property type="entry name" value="ALDOLASE_KDPG_KHG_1"/>
    <property type="match status" value="1"/>
</dbReference>
<name>A0A090RDJ8_9GAMM</name>
<protein>
    <recommendedName>
        <fullName evidence="5">2-dehydro-3-deoxy-phosphogluconate aldolase</fullName>
        <ecNumber evidence="5">4.1.2.14</ecNumber>
    </recommendedName>
</protein>
<evidence type="ECO:0000256" key="5">
    <source>
        <dbReference type="ARBA" id="ARBA00013063"/>
    </source>
</evidence>
<dbReference type="InterPro" id="IPR031337">
    <property type="entry name" value="KDPG/KHG_AS_1"/>
</dbReference>
<dbReference type="InterPro" id="IPR000887">
    <property type="entry name" value="Aldlse_KDPG_KHG"/>
</dbReference>
<reference evidence="8 9" key="1">
    <citation type="journal article" date="2014" name="Genome Announc.">
        <title>Draft Genome Sequences of Two Vibrionaceae Species, Vibrio ponticus C121 and Photobacterium aphoticum C119, Isolated as Coral Reef Microbiota.</title>
        <authorList>
            <person name="Al-saari N."/>
            <person name="Meirelles P.M."/>
            <person name="Mino S."/>
            <person name="Suda W."/>
            <person name="Oshima K."/>
            <person name="Hattori M."/>
            <person name="Ohkuma M."/>
            <person name="Thompson F.L."/>
            <person name="Gomez-Gil B."/>
            <person name="Sawabe T."/>
            <person name="Sawabe T."/>
        </authorList>
    </citation>
    <scope>NUCLEOTIDE SEQUENCE [LARGE SCALE GENOMIC DNA]</scope>
    <source>
        <strain evidence="8 9">JCM 19237</strain>
    </source>
</reference>
<dbReference type="Gene3D" id="3.20.20.70">
    <property type="entry name" value="Aldolase class I"/>
    <property type="match status" value="1"/>
</dbReference>
<dbReference type="GO" id="GO:0008675">
    <property type="term" value="F:2-dehydro-3-deoxy-phosphogluconate aldolase activity"/>
    <property type="evidence" value="ECO:0007669"/>
    <property type="project" value="UniProtKB-EC"/>
</dbReference>
<evidence type="ECO:0000256" key="1">
    <source>
        <dbReference type="ARBA" id="ARBA00000654"/>
    </source>
</evidence>
<evidence type="ECO:0000256" key="2">
    <source>
        <dbReference type="ARBA" id="ARBA00004736"/>
    </source>
</evidence>
<dbReference type="InterPro" id="IPR013785">
    <property type="entry name" value="Aldolase_TIM"/>
</dbReference>
<comment type="similarity">
    <text evidence="3">Belongs to the KHG/KDPG aldolase family.</text>
</comment>
<organism evidence="8 9">
    <name type="scientific">Photobacterium aphoticum</name>
    <dbReference type="NCBI Taxonomy" id="754436"/>
    <lineage>
        <taxon>Bacteria</taxon>
        <taxon>Pseudomonadati</taxon>
        <taxon>Pseudomonadota</taxon>
        <taxon>Gammaproteobacteria</taxon>
        <taxon>Vibrionales</taxon>
        <taxon>Vibrionaceae</taxon>
        <taxon>Photobacterium</taxon>
    </lineage>
</organism>
<gene>
    <name evidence="8" type="ORF">JCM19237_4730</name>
</gene>
<keyword evidence="6 8" id="KW-0456">Lyase</keyword>
<evidence type="ECO:0000313" key="9">
    <source>
        <dbReference type="Proteomes" id="UP000029227"/>
    </source>
</evidence>
<dbReference type="PANTHER" id="PTHR30246:SF1">
    <property type="entry name" value="2-DEHYDRO-3-DEOXY-6-PHOSPHOGALACTONATE ALDOLASE-RELATED"/>
    <property type="match status" value="1"/>
</dbReference>
<dbReference type="EMBL" id="BBMN01000008">
    <property type="protein sequence ID" value="GAL05657.1"/>
    <property type="molecule type" value="Genomic_DNA"/>
</dbReference>
<comment type="subunit">
    <text evidence="4">Homotrimer.</text>
</comment>
<dbReference type="CDD" id="cd00452">
    <property type="entry name" value="KDPG_aldolase"/>
    <property type="match status" value="1"/>
</dbReference>
<dbReference type="PANTHER" id="PTHR30246">
    <property type="entry name" value="2-KETO-3-DEOXY-6-PHOSPHOGLUCONATE ALDOLASE"/>
    <property type="match status" value="1"/>
</dbReference>
<proteinExistence type="inferred from homology"/>
<dbReference type="Proteomes" id="UP000029227">
    <property type="component" value="Unassembled WGS sequence"/>
</dbReference>
<sequence>MNWSLEPDAVFAASPVVPVMVVEHLDDAIPMAEALLAGGIRVFEITLRTDCALQAITAIAEAMPDALVGAGTVLNTGQYDAAVAAGAKFVISPGMTPPY</sequence>
<evidence type="ECO:0000313" key="8">
    <source>
        <dbReference type="EMBL" id="GAL05657.1"/>
    </source>
</evidence>
<evidence type="ECO:0000256" key="6">
    <source>
        <dbReference type="ARBA" id="ARBA00023239"/>
    </source>
</evidence>
<dbReference type="Pfam" id="PF01081">
    <property type="entry name" value="Aldolase"/>
    <property type="match status" value="1"/>
</dbReference>
<dbReference type="SUPFAM" id="SSF51569">
    <property type="entry name" value="Aldolase"/>
    <property type="match status" value="1"/>
</dbReference>
<dbReference type="STRING" id="754436.JCM19237_4730"/>
<dbReference type="EC" id="4.1.2.14" evidence="5"/>
<comment type="catalytic activity">
    <reaction evidence="1">
        <text>2-dehydro-3-deoxy-6-phospho-D-gluconate = D-glyceraldehyde 3-phosphate + pyruvate</text>
        <dbReference type="Rhea" id="RHEA:17089"/>
        <dbReference type="ChEBI" id="CHEBI:15361"/>
        <dbReference type="ChEBI" id="CHEBI:57569"/>
        <dbReference type="ChEBI" id="CHEBI:59776"/>
        <dbReference type="EC" id="4.1.2.14"/>
    </reaction>
</comment>
<evidence type="ECO:0000256" key="7">
    <source>
        <dbReference type="ARBA" id="ARBA00023277"/>
    </source>
</evidence>
<keyword evidence="7" id="KW-0119">Carbohydrate metabolism</keyword>
<dbReference type="AlphaFoldDB" id="A0A090RDJ8"/>
<comment type="caution">
    <text evidence="8">The sequence shown here is derived from an EMBL/GenBank/DDBJ whole genome shotgun (WGS) entry which is preliminary data.</text>
</comment>
<accession>A0A090RDJ8</accession>
<evidence type="ECO:0000256" key="3">
    <source>
        <dbReference type="ARBA" id="ARBA00006906"/>
    </source>
</evidence>
<evidence type="ECO:0000256" key="4">
    <source>
        <dbReference type="ARBA" id="ARBA00011233"/>
    </source>
</evidence>
<comment type="pathway">
    <text evidence="2">Carbohydrate acid metabolism; 2-dehydro-3-deoxy-D-gluconate degradation; D-glyceraldehyde 3-phosphate and pyruvate from 2-dehydro-3-deoxy-D-gluconate: step 2/2.</text>
</comment>